<keyword evidence="2" id="KW-1185">Reference proteome</keyword>
<organism evidence="1 2">
    <name type="scientific">Sinorhizobium medicae</name>
    <dbReference type="NCBI Taxonomy" id="110321"/>
    <lineage>
        <taxon>Bacteria</taxon>
        <taxon>Pseudomonadati</taxon>
        <taxon>Pseudomonadota</taxon>
        <taxon>Alphaproteobacteria</taxon>
        <taxon>Hyphomicrobiales</taxon>
        <taxon>Rhizobiaceae</taxon>
        <taxon>Sinorhizobium/Ensifer group</taxon>
        <taxon>Sinorhizobium</taxon>
    </lineage>
</organism>
<dbReference type="EMBL" id="NBUC01000067">
    <property type="protein sequence ID" value="PLU03779.1"/>
    <property type="molecule type" value="Genomic_DNA"/>
</dbReference>
<sequence length="75" mass="8144">MALIGDAVQFTPHCFLEGVKLALDLAFGIAEPGKVISELVDLRVPITLPFVTLFSAINFSDTTDLAHPVNQREGY</sequence>
<gene>
    <name evidence="1" type="ORF">BMJ33_12800</name>
</gene>
<evidence type="ECO:0000313" key="1">
    <source>
        <dbReference type="EMBL" id="PLU03779.1"/>
    </source>
</evidence>
<protein>
    <submittedName>
        <fullName evidence="1">Uncharacterized protein</fullName>
    </submittedName>
</protein>
<proteinExistence type="predicted"/>
<comment type="caution">
    <text evidence="1">The sequence shown here is derived from an EMBL/GenBank/DDBJ whole genome shotgun (WGS) entry which is preliminary data.</text>
</comment>
<accession>A0ABX4TNJ6</accession>
<evidence type="ECO:0000313" key="2">
    <source>
        <dbReference type="Proteomes" id="UP001190825"/>
    </source>
</evidence>
<reference evidence="1 2" key="1">
    <citation type="journal article" date="2018" name="FEMS Microbiol. Ecol.">
        <title>Co-invading symbiotic mutualists of Medicago polymorpha retain high ancestral diversity and contain diverse accessory genomes.</title>
        <authorList>
            <person name="Porter S.S."/>
            <person name="Faber-Hammond J.J."/>
            <person name="Friesen M.L."/>
        </authorList>
    </citation>
    <scope>NUCLEOTIDE SEQUENCE [LARGE SCALE GENOMIC DNA]</scope>
    <source>
        <strain evidence="1 2">Str16</strain>
    </source>
</reference>
<name>A0ABX4TNJ6_9HYPH</name>
<dbReference type="Proteomes" id="UP001190825">
    <property type="component" value="Unassembled WGS sequence"/>
</dbReference>